<evidence type="ECO:0000259" key="1">
    <source>
        <dbReference type="Pfam" id="PF04149"/>
    </source>
</evidence>
<sequence length="61" mass="6920">MTEPKWRISSYSQGHECVETAVLPEVTLVRDSKAPDAGHFAVSAVRWRSFLSRVKAGRFDR</sequence>
<dbReference type="Proteomes" id="UP001500729">
    <property type="component" value="Unassembled WGS sequence"/>
</dbReference>
<dbReference type="RefSeq" id="WP_009943323.1">
    <property type="nucleotide sequence ID" value="NZ_BAAAGS010000012.1"/>
</dbReference>
<dbReference type="EMBL" id="BAAAGS010000012">
    <property type="protein sequence ID" value="GAA0523405.1"/>
    <property type="molecule type" value="Genomic_DNA"/>
</dbReference>
<dbReference type="Pfam" id="PF04149">
    <property type="entry name" value="DUF397"/>
    <property type="match status" value="1"/>
</dbReference>
<comment type="caution">
    <text evidence="2">The sequence shown here is derived from an EMBL/GenBank/DDBJ whole genome shotgun (WGS) entry which is preliminary data.</text>
</comment>
<feature type="domain" description="DUF397" evidence="1">
    <location>
        <begin position="5"/>
        <end position="55"/>
    </location>
</feature>
<dbReference type="InterPro" id="IPR007278">
    <property type="entry name" value="DUF397"/>
</dbReference>
<name>A0ABP3MMM0_SACER</name>
<organism evidence="2 3">
    <name type="scientific">Saccharopolyspora erythraea</name>
    <name type="common">Streptomyces erythraeus</name>
    <dbReference type="NCBI Taxonomy" id="1836"/>
    <lineage>
        <taxon>Bacteria</taxon>
        <taxon>Bacillati</taxon>
        <taxon>Actinomycetota</taxon>
        <taxon>Actinomycetes</taxon>
        <taxon>Pseudonocardiales</taxon>
        <taxon>Pseudonocardiaceae</taxon>
        <taxon>Saccharopolyspora</taxon>
    </lineage>
</organism>
<protein>
    <recommendedName>
        <fullName evidence="1">DUF397 domain-containing protein</fullName>
    </recommendedName>
</protein>
<accession>A0ABP3MMM0</accession>
<keyword evidence="3" id="KW-1185">Reference proteome</keyword>
<reference evidence="3" key="1">
    <citation type="journal article" date="2019" name="Int. J. Syst. Evol. Microbiol.">
        <title>The Global Catalogue of Microorganisms (GCM) 10K type strain sequencing project: providing services to taxonomists for standard genome sequencing and annotation.</title>
        <authorList>
            <consortium name="The Broad Institute Genomics Platform"/>
            <consortium name="The Broad Institute Genome Sequencing Center for Infectious Disease"/>
            <person name="Wu L."/>
            <person name="Ma J."/>
        </authorList>
    </citation>
    <scope>NUCLEOTIDE SEQUENCE [LARGE SCALE GENOMIC DNA]</scope>
    <source>
        <strain evidence="3">JCM 10303</strain>
    </source>
</reference>
<gene>
    <name evidence="2" type="ORF">GCM10009533_23290</name>
</gene>
<evidence type="ECO:0000313" key="2">
    <source>
        <dbReference type="EMBL" id="GAA0523405.1"/>
    </source>
</evidence>
<proteinExistence type="predicted"/>
<evidence type="ECO:0000313" key="3">
    <source>
        <dbReference type="Proteomes" id="UP001500729"/>
    </source>
</evidence>